<dbReference type="InterPro" id="IPR008979">
    <property type="entry name" value="Galactose-bd-like_sf"/>
</dbReference>
<dbReference type="Gene3D" id="2.60.120.260">
    <property type="entry name" value="Galactose-binding domain-like"/>
    <property type="match status" value="1"/>
</dbReference>
<comment type="similarity">
    <text evidence="1">Belongs to the AB hydrolase superfamily.</text>
</comment>
<comment type="caution">
    <text evidence="5">The sequence shown here is derived from an EMBL/GenBank/DDBJ whole genome shotgun (WGS) entry which is preliminary data.</text>
</comment>
<dbReference type="SMART" id="SM00939">
    <property type="entry name" value="PepX_C"/>
    <property type="match status" value="1"/>
</dbReference>
<name>A0ABS1M6G7_9NOCA</name>
<evidence type="ECO:0000256" key="1">
    <source>
        <dbReference type="ARBA" id="ARBA00008645"/>
    </source>
</evidence>
<dbReference type="InterPro" id="IPR029058">
    <property type="entry name" value="AB_hydrolase_fold"/>
</dbReference>
<dbReference type="Pfam" id="PF02129">
    <property type="entry name" value="Peptidase_S15"/>
    <property type="match status" value="1"/>
</dbReference>
<dbReference type="SUPFAM" id="SSF53474">
    <property type="entry name" value="alpha/beta-Hydrolases"/>
    <property type="match status" value="1"/>
</dbReference>
<keyword evidence="2" id="KW-0378">Hydrolase</keyword>
<dbReference type="Proteomes" id="UP000602198">
    <property type="component" value="Unassembled WGS sequence"/>
</dbReference>
<sequence>MTARARFRRRLFCAVAATALVGGAATLAEGPAGAVPIPGGQITTLWIPGAGGVRLNAVVTAPPDIATHKNPLVLQPSGWGMPAMGSIGSAYKLSSGESFVSIEYTARGMYLSEGEVDMLGPTDAADASAIIDWAIANLNVDPDRIAVAGGSYGAGMALIAAAQDPRIKAVVADSPPTDIGEALAPNGTPKTGGPIALALAGVQTNRFTPDLVARGLRMILDGDAYALQGVPNEHLLADAIPKLNANGTAVFLAHDWQDSLLPSGLAYTMFDELTGPRMLYMQAGDHSTGGGPGQVAGLPNAVWDTGIRWLDHYVNGADNGIDREPSVNLAPANGGLDAAYLRFDSAAAAMAAVRSFPLSAPATGVMGADPGESWSQPLVSGPTTAVAAVPYVSGVAAQLGIAPAIPLGGVDRALAGVWRTEPFAAGGVVSGAPRVKLTVLPQTSDLTLIGILYDEAPDGTGKSIGYAPITRHGLTPGAPNEIAWELAATYWNLAPGHRLTLTVTTQDPIPFTSSTPVGSVNVFAAPSVVEIPVDAA</sequence>
<dbReference type="PANTHER" id="PTHR22946:SF9">
    <property type="entry name" value="POLYKETIDE TRANSFERASE AF380"/>
    <property type="match status" value="1"/>
</dbReference>
<dbReference type="Gene3D" id="3.40.50.1820">
    <property type="entry name" value="alpha/beta hydrolase"/>
    <property type="match status" value="1"/>
</dbReference>
<keyword evidence="6" id="KW-1185">Reference proteome</keyword>
<dbReference type="RefSeq" id="WP_201948212.1">
    <property type="nucleotide sequence ID" value="NZ_JAERRJ010000005.1"/>
</dbReference>
<dbReference type="InterPro" id="IPR013736">
    <property type="entry name" value="Xaa-Pro_dipept_C"/>
</dbReference>
<dbReference type="Pfam" id="PF08530">
    <property type="entry name" value="PepX_C"/>
    <property type="match status" value="1"/>
</dbReference>
<evidence type="ECO:0000256" key="2">
    <source>
        <dbReference type="ARBA" id="ARBA00022801"/>
    </source>
</evidence>
<evidence type="ECO:0000313" key="5">
    <source>
        <dbReference type="EMBL" id="MBL1075814.1"/>
    </source>
</evidence>
<protein>
    <submittedName>
        <fullName evidence="5">Acetylxylan esterase</fullName>
    </submittedName>
</protein>
<dbReference type="SUPFAM" id="SSF49785">
    <property type="entry name" value="Galactose-binding domain-like"/>
    <property type="match status" value="1"/>
</dbReference>
<dbReference type="EMBL" id="JAERRJ010000005">
    <property type="protein sequence ID" value="MBL1075814.1"/>
    <property type="molecule type" value="Genomic_DNA"/>
</dbReference>
<dbReference type="InterPro" id="IPR000383">
    <property type="entry name" value="Xaa-Pro-like_dom"/>
</dbReference>
<organism evidence="5 6">
    <name type="scientific">Nocardia acididurans</name>
    <dbReference type="NCBI Taxonomy" id="2802282"/>
    <lineage>
        <taxon>Bacteria</taxon>
        <taxon>Bacillati</taxon>
        <taxon>Actinomycetota</taxon>
        <taxon>Actinomycetes</taxon>
        <taxon>Mycobacteriales</taxon>
        <taxon>Nocardiaceae</taxon>
        <taxon>Nocardia</taxon>
    </lineage>
</organism>
<accession>A0ABS1M6G7</accession>
<reference evidence="5 6" key="1">
    <citation type="submission" date="2021-01" db="EMBL/GenBank/DDBJ databases">
        <title>WGS of actinomycetes isolated from Thailand.</title>
        <authorList>
            <person name="Thawai C."/>
        </authorList>
    </citation>
    <scope>NUCLEOTIDE SEQUENCE [LARGE SCALE GENOMIC DNA]</scope>
    <source>
        <strain evidence="5 6">LPG 2</strain>
    </source>
</reference>
<dbReference type="PANTHER" id="PTHR22946">
    <property type="entry name" value="DIENELACTONE HYDROLASE DOMAIN-CONTAINING PROTEIN-RELATED"/>
    <property type="match status" value="1"/>
</dbReference>
<evidence type="ECO:0000259" key="4">
    <source>
        <dbReference type="SMART" id="SM00939"/>
    </source>
</evidence>
<feature type="signal peptide" evidence="3">
    <location>
        <begin position="1"/>
        <end position="28"/>
    </location>
</feature>
<proteinExistence type="inferred from homology"/>
<evidence type="ECO:0000313" key="6">
    <source>
        <dbReference type="Proteomes" id="UP000602198"/>
    </source>
</evidence>
<gene>
    <name evidence="5" type="ORF">JK358_15565</name>
</gene>
<feature type="domain" description="Xaa-Pro dipeptidyl-peptidase C-terminal" evidence="4">
    <location>
        <begin position="307"/>
        <end position="530"/>
    </location>
</feature>
<evidence type="ECO:0000256" key="3">
    <source>
        <dbReference type="SAM" id="SignalP"/>
    </source>
</evidence>
<keyword evidence="3" id="KW-0732">Signal</keyword>
<feature type="chain" id="PRO_5046305989" evidence="3">
    <location>
        <begin position="29"/>
        <end position="536"/>
    </location>
</feature>
<dbReference type="InterPro" id="IPR050261">
    <property type="entry name" value="FrsA_esterase"/>
</dbReference>